<proteinExistence type="predicted"/>
<accession>A0A0V0GT49</accession>
<feature type="non-terminal residue" evidence="1">
    <location>
        <position position="1"/>
    </location>
</feature>
<organism evidence="1">
    <name type="scientific">Solanum chacoense</name>
    <name type="common">Chaco potato</name>
    <dbReference type="NCBI Taxonomy" id="4108"/>
    <lineage>
        <taxon>Eukaryota</taxon>
        <taxon>Viridiplantae</taxon>
        <taxon>Streptophyta</taxon>
        <taxon>Embryophyta</taxon>
        <taxon>Tracheophyta</taxon>
        <taxon>Spermatophyta</taxon>
        <taxon>Magnoliopsida</taxon>
        <taxon>eudicotyledons</taxon>
        <taxon>Gunneridae</taxon>
        <taxon>Pentapetalae</taxon>
        <taxon>asterids</taxon>
        <taxon>lamiids</taxon>
        <taxon>Solanales</taxon>
        <taxon>Solanaceae</taxon>
        <taxon>Solanoideae</taxon>
        <taxon>Solaneae</taxon>
        <taxon>Solanum</taxon>
    </lineage>
</organism>
<dbReference type="AlphaFoldDB" id="A0A0V0GT49"/>
<name>A0A0V0GT49_SOLCH</name>
<evidence type="ECO:0000313" key="1">
    <source>
        <dbReference type="EMBL" id="JAP10857.1"/>
    </source>
</evidence>
<protein>
    <submittedName>
        <fullName evidence="1">Putative ovule protein</fullName>
    </submittedName>
</protein>
<sequence length="62" mass="7362">RSKHFCYLLVHWCHFSWYKPPASYLTFSLLNSNELFSIAIHFFINCCQLHIVISLIEVVESD</sequence>
<dbReference type="EMBL" id="GEDG01032344">
    <property type="protein sequence ID" value="JAP10857.1"/>
    <property type="molecule type" value="Transcribed_RNA"/>
</dbReference>
<reference evidence="1" key="1">
    <citation type="submission" date="2015-12" db="EMBL/GenBank/DDBJ databases">
        <title>Gene expression during late stages of embryo sac development: a critical building block for successful pollen-pistil interactions.</title>
        <authorList>
            <person name="Liu Y."/>
            <person name="Joly V."/>
            <person name="Sabar M."/>
            <person name="Matton D.P."/>
        </authorList>
    </citation>
    <scope>NUCLEOTIDE SEQUENCE</scope>
</reference>